<evidence type="ECO:0000256" key="2">
    <source>
        <dbReference type="ARBA" id="ARBA00004613"/>
    </source>
</evidence>
<protein>
    <recommendedName>
        <fullName evidence="9">Group XIIB secretory phospholipase A2-like protein</fullName>
    </recommendedName>
    <alternativeName>
        <fullName evidence="11">Group XIII secretory phospholipase A2-like protein</fullName>
    </alternativeName>
    <alternativeName>
        <fullName evidence="10">sPLA2-GXIIB</fullName>
    </alternativeName>
</protein>
<evidence type="ECO:0000256" key="12">
    <source>
        <dbReference type="SAM" id="SignalP"/>
    </source>
</evidence>
<dbReference type="GO" id="GO:0070328">
    <property type="term" value="P:triglyceride homeostasis"/>
    <property type="evidence" value="ECO:0007669"/>
    <property type="project" value="TreeGrafter"/>
</dbReference>
<dbReference type="InterPro" id="IPR010711">
    <property type="entry name" value="PLA2G12"/>
</dbReference>
<evidence type="ECO:0000256" key="3">
    <source>
        <dbReference type="ARBA" id="ARBA00007056"/>
    </source>
</evidence>
<dbReference type="GeneTree" id="ENSGT00390000008798"/>
<dbReference type="Gene3D" id="1.20.90.10">
    <property type="entry name" value="Phospholipase A2 domain"/>
    <property type="match status" value="1"/>
</dbReference>
<evidence type="ECO:0000256" key="6">
    <source>
        <dbReference type="ARBA" id="ARBA00022729"/>
    </source>
</evidence>
<dbReference type="GO" id="GO:0042632">
    <property type="term" value="P:cholesterol homeostasis"/>
    <property type="evidence" value="ECO:0007669"/>
    <property type="project" value="TreeGrafter"/>
</dbReference>
<evidence type="ECO:0000256" key="8">
    <source>
        <dbReference type="ARBA" id="ARBA00055969"/>
    </source>
</evidence>
<evidence type="ECO:0000256" key="5">
    <source>
        <dbReference type="ARBA" id="ARBA00022723"/>
    </source>
</evidence>
<keyword evidence="6 12" id="KW-0732">Signal</keyword>
<dbReference type="GO" id="GO:0005576">
    <property type="term" value="C:extracellular region"/>
    <property type="evidence" value="ECO:0007669"/>
    <property type="project" value="UniProtKB-SubCell"/>
</dbReference>
<comment type="function">
    <text evidence="8">Not known; does not seem to have catalytic activity.</text>
</comment>
<dbReference type="GO" id="GO:0006644">
    <property type="term" value="P:phospholipid metabolic process"/>
    <property type="evidence" value="ECO:0007669"/>
    <property type="project" value="InterPro"/>
</dbReference>
<accession>A0A3B3RYH5</accession>
<sequence>MPSGTCVSILFCLSLGPVAILSQEADARQAPTQMPVTPQQEPHESGWGLNAIRQSFQAVNGYFDSMVELMGGRNGVCQYRCRYGKAPLPRPDYKTPEPNGCSSSLLGFQLDVGIPAMTKCCNQLDLCYDICGSNKYRCDSKFRWCLHGICSDLKRSLGFVSKVEACETVADTLYNTVWTLGCRPYMNSQRAACYCEGEEKDEL</sequence>
<evidence type="ECO:0000256" key="1">
    <source>
        <dbReference type="ARBA" id="ARBA00001913"/>
    </source>
</evidence>
<dbReference type="Ensembl" id="ENSPKIT00000003508.1">
    <property type="protein sequence ID" value="ENSPKIP00000022836.1"/>
    <property type="gene ID" value="ENSPKIG00000006692.1"/>
</dbReference>
<evidence type="ECO:0000313" key="14">
    <source>
        <dbReference type="Proteomes" id="UP000261540"/>
    </source>
</evidence>
<dbReference type="GO" id="GO:0016042">
    <property type="term" value="P:lipid catabolic process"/>
    <property type="evidence" value="ECO:0007669"/>
    <property type="project" value="InterPro"/>
</dbReference>
<dbReference type="InterPro" id="IPR036444">
    <property type="entry name" value="PLipase_A2_dom_sf"/>
</dbReference>
<comment type="similarity">
    <text evidence="3">Belongs to the phospholipase A2 family.</text>
</comment>
<organism evidence="13 14">
    <name type="scientific">Paramormyrops kingsleyae</name>
    <dbReference type="NCBI Taxonomy" id="1676925"/>
    <lineage>
        <taxon>Eukaryota</taxon>
        <taxon>Metazoa</taxon>
        <taxon>Chordata</taxon>
        <taxon>Craniata</taxon>
        <taxon>Vertebrata</taxon>
        <taxon>Euteleostomi</taxon>
        <taxon>Actinopterygii</taxon>
        <taxon>Neopterygii</taxon>
        <taxon>Teleostei</taxon>
        <taxon>Osteoglossocephala</taxon>
        <taxon>Osteoglossomorpha</taxon>
        <taxon>Osteoglossiformes</taxon>
        <taxon>Mormyridae</taxon>
        <taxon>Paramormyrops</taxon>
    </lineage>
</organism>
<dbReference type="AlphaFoldDB" id="A0A3B3RYH5"/>
<keyword evidence="4" id="KW-0964">Secreted</keyword>
<dbReference type="GO" id="GO:0005509">
    <property type="term" value="F:calcium ion binding"/>
    <property type="evidence" value="ECO:0007669"/>
    <property type="project" value="InterPro"/>
</dbReference>
<comment type="cofactor">
    <cofactor evidence="1">
        <name>Ca(2+)</name>
        <dbReference type="ChEBI" id="CHEBI:29108"/>
    </cofactor>
</comment>
<name>A0A3B3RYH5_9TELE</name>
<keyword evidence="14" id="KW-1185">Reference proteome</keyword>
<dbReference type="Pfam" id="PF06951">
    <property type="entry name" value="PLA2G12"/>
    <property type="match status" value="1"/>
</dbReference>
<evidence type="ECO:0000256" key="4">
    <source>
        <dbReference type="ARBA" id="ARBA00022525"/>
    </source>
</evidence>
<dbReference type="GO" id="GO:0050482">
    <property type="term" value="P:arachidonate secretion"/>
    <property type="evidence" value="ECO:0007669"/>
    <property type="project" value="InterPro"/>
</dbReference>
<reference evidence="13" key="2">
    <citation type="submission" date="2025-09" db="UniProtKB">
        <authorList>
            <consortium name="Ensembl"/>
        </authorList>
    </citation>
    <scope>IDENTIFICATION</scope>
</reference>
<evidence type="ECO:0000256" key="9">
    <source>
        <dbReference type="ARBA" id="ARBA00074308"/>
    </source>
</evidence>
<dbReference type="PANTHER" id="PTHR12824">
    <property type="entry name" value="GROUP XII SECRETORY PHOSPHOLIPASE A2 FAMILY MEMBER"/>
    <property type="match status" value="1"/>
</dbReference>
<feature type="signal peptide" evidence="12">
    <location>
        <begin position="1"/>
        <end position="22"/>
    </location>
</feature>
<keyword evidence="7" id="KW-0106">Calcium</keyword>
<dbReference type="STRING" id="1676925.ENSPKIP00000022836"/>
<reference evidence="13" key="1">
    <citation type="submission" date="2025-08" db="UniProtKB">
        <authorList>
            <consortium name="Ensembl"/>
        </authorList>
    </citation>
    <scope>IDENTIFICATION</scope>
</reference>
<dbReference type="FunFam" id="1.20.90.10:FF:000003">
    <property type="entry name" value="Group XIIB secretory phospholipase A2-like protein"/>
    <property type="match status" value="1"/>
</dbReference>
<feature type="chain" id="PRO_5017482245" description="Group XIIB secretory phospholipase A2-like protein" evidence="12">
    <location>
        <begin position="23"/>
        <end position="203"/>
    </location>
</feature>
<evidence type="ECO:0000256" key="7">
    <source>
        <dbReference type="ARBA" id="ARBA00022837"/>
    </source>
</evidence>
<evidence type="ECO:0000313" key="13">
    <source>
        <dbReference type="Ensembl" id="ENSPKIP00000022836.1"/>
    </source>
</evidence>
<dbReference type="PANTHER" id="PTHR12824:SF2">
    <property type="entry name" value="GROUP XIIB SECRETORY PHOSPHOLIPASE A2-LIKE PROTEIN"/>
    <property type="match status" value="1"/>
</dbReference>
<dbReference type="GO" id="GO:0004623">
    <property type="term" value="F:phospholipase A2 activity"/>
    <property type="evidence" value="ECO:0007669"/>
    <property type="project" value="InterPro"/>
</dbReference>
<evidence type="ECO:0000256" key="10">
    <source>
        <dbReference type="ARBA" id="ARBA00076135"/>
    </source>
</evidence>
<proteinExistence type="inferred from homology"/>
<keyword evidence="5" id="KW-0479">Metal-binding</keyword>
<dbReference type="SUPFAM" id="SSF48619">
    <property type="entry name" value="Phospholipase A2, PLA2"/>
    <property type="match status" value="1"/>
</dbReference>
<evidence type="ECO:0000256" key="11">
    <source>
        <dbReference type="ARBA" id="ARBA00076881"/>
    </source>
</evidence>
<dbReference type="Proteomes" id="UP000261540">
    <property type="component" value="Unplaced"/>
</dbReference>
<comment type="subcellular location">
    <subcellularLocation>
        <location evidence="2">Secreted</location>
    </subcellularLocation>
</comment>